<dbReference type="EMBL" id="OX597826">
    <property type="protein sequence ID" value="CAI9732267.1"/>
    <property type="molecule type" value="Genomic_DNA"/>
</dbReference>
<dbReference type="AlphaFoldDB" id="A0AA36BEM8"/>
<gene>
    <name evidence="1" type="ORF">OCTVUL_1B027151</name>
</gene>
<reference evidence="1" key="1">
    <citation type="submission" date="2023-08" db="EMBL/GenBank/DDBJ databases">
        <authorList>
            <person name="Alioto T."/>
            <person name="Alioto T."/>
            <person name="Gomez Garrido J."/>
        </authorList>
    </citation>
    <scope>NUCLEOTIDE SEQUENCE</scope>
</reference>
<protein>
    <submittedName>
        <fullName evidence="1">Uncharacterized protein</fullName>
    </submittedName>
</protein>
<sequence length="68" mass="7536">MSSYGLYSHQICGGQNMASCRAPTTGSYVPLPEESHCIAQLVFAQLRIVKVKFCEKDGQKARPYLLTI</sequence>
<name>A0AA36BEM8_OCTVU</name>
<organism evidence="1 2">
    <name type="scientific">Octopus vulgaris</name>
    <name type="common">Common octopus</name>
    <dbReference type="NCBI Taxonomy" id="6645"/>
    <lineage>
        <taxon>Eukaryota</taxon>
        <taxon>Metazoa</taxon>
        <taxon>Spiralia</taxon>
        <taxon>Lophotrochozoa</taxon>
        <taxon>Mollusca</taxon>
        <taxon>Cephalopoda</taxon>
        <taxon>Coleoidea</taxon>
        <taxon>Octopodiformes</taxon>
        <taxon>Octopoda</taxon>
        <taxon>Incirrata</taxon>
        <taxon>Octopodidae</taxon>
        <taxon>Octopus</taxon>
    </lineage>
</organism>
<proteinExistence type="predicted"/>
<keyword evidence="2" id="KW-1185">Reference proteome</keyword>
<evidence type="ECO:0000313" key="1">
    <source>
        <dbReference type="EMBL" id="CAI9732267.1"/>
    </source>
</evidence>
<accession>A0AA36BEM8</accession>
<evidence type="ECO:0000313" key="2">
    <source>
        <dbReference type="Proteomes" id="UP001162480"/>
    </source>
</evidence>
<dbReference type="Proteomes" id="UP001162480">
    <property type="component" value="Chromosome 13"/>
</dbReference>